<sequence>MDGYGYYNYSYNTAESKVSGESVEISHNGTIKALSHAKTIEKHVGDSLRQAKDLKSYIESGKWNGKTRDAFLSYLELIIQLNEDMKDALNDHTSALNALEKSIGDFSKLSEVKEIQNL</sequence>
<dbReference type="Proteomes" id="UP000196877">
    <property type="component" value="Chromosome"/>
</dbReference>
<organism evidence="1 2">
    <name type="scientific">Bacillus sonorensis</name>
    <dbReference type="NCBI Taxonomy" id="119858"/>
    <lineage>
        <taxon>Bacteria</taxon>
        <taxon>Bacillati</taxon>
        <taxon>Bacillota</taxon>
        <taxon>Bacilli</taxon>
        <taxon>Bacillales</taxon>
        <taxon>Bacillaceae</taxon>
        <taxon>Bacillus</taxon>
    </lineage>
</organism>
<keyword evidence="2" id="KW-1185">Reference proteome</keyword>
<protein>
    <recommendedName>
        <fullName evidence="3">WXG100 family type VII secretion target</fullName>
    </recommendedName>
</protein>
<dbReference type="RefSeq" id="WP_006640621.1">
    <property type="nucleotide sequence ID" value="NZ_BORD01000001.1"/>
</dbReference>
<accession>A0ABN5AMS4</accession>
<dbReference type="Pfam" id="PF06013">
    <property type="entry name" value="WXG100"/>
    <property type="match status" value="1"/>
</dbReference>
<evidence type="ECO:0008006" key="3">
    <source>
        <dbReference type="Google" id="ProtNLM"/>
    </source>
</evidence>
<dbReference type="GeneID" id="92854825"/>
<name>A0ABN5AMS4_9BACI</name>
<dbReference type="InterPro" id="IPR010310">
    <property type="entry name" value="T7SS_ESAT-6-like"/>
</dbReference>
<evidence type="ECO:0000313" key="1">
    <source>
        <dbReference type="EMBL" id="ASB90514.1"/>
    </source>
</evidence>
<reference evidence="1 2" key="1">
    <citation type="submission" date="2017-06" db="EMBL/GenBank/DDBJ databases">
        <title>Genome sequence of Bacillus sonorensis strain SRCM101395.</title>
        <authorList>
            <person name="Cho S.H."/>
        </authorList>
    </citation>
    <scope>NUCLEOTIDE SEQUENCE [LARGE SCALE GENOMIC DNA]</scope>
    <source>
        <strain evidence="1 2">SRCM101395</strain>
    </source>
</reference>
<proteinExistence type="predicted"/>
<gene>
    <name evidence="1" type="ORF">S101395_04012</name>
</gene>
<evidence type="ECO:0000313" key="2">
    <source>
        <dbReference type="Proteomes" id="UP000196877"/>
    </source>
</evidence>
<dbReference type="EMBL" id="CP021920">
    <property type="protein sequence ID" value="ASB90514.1"/>
    <property type="molecule type" value="Genomic_DNA"/>
</dbReference>